<dbReference type="GO" id="GO:0005829">
    <property type="term" value="C:cytosol"/>
    <property type="evidence" value="ECO:0007669"/>
    <property type="project" value="UniProtKB-ARBA"/>
</dbReference>
<name>A0A2R3QH42_9BURK</name>
<accession>A0A2R3QH42</accession>
<keyword evidence="3" id="KW-0560">Oxidoreductase</keyword>
<comment type="similarity">
    <text evidence="2">Belongs to the NADH:flavin oxidoreductase/NADH oxidase family.</text>
</comment>
<dbReference type="Pfam" id="PF00724">
    <property type="entry name" value="Oxidored_FMN"/>
    <property type="match status" value="1"/>
</dbReference>
<keyword evidence="6" id="KW-1185">Reference proteome</keyword>
<proteinExistence type="inferred from homology"/>
<dbReference type="Gene3D" id="3.20.20.70">
    <property type="entry name" value="Aldolase class I"/>
    <property type="match status" value="1"/>
</dbReference>
<organism evidence="5 6">
    <name type="scientific">Melaminivora suipulveris</name>
    <dbReference type="NCBI Taxonomy" id="2109913"/>
    <lineage>
        <taxon>Bacteria</taxon>
        <taxon>Pseudomonadati</taxon>
        <taxon>Pseudomonadota</taxon>
        <taxon>Betaproteobacteria</taxon>
        <taxon>Burkholderiales</taxon>
        <taxon>Comamonadaceae</taxon>
        <taxon>Melaminivora</taxon>
    </lineage>
</organism>
<dbReference type="InterPro" id="IPR013785">
    <property type="entry name" value="Aldolase_TIM"/>
</dbReference>
<evidence type="ECO:0000313" key="6">
    <source>
        <dbReference type="Proteomes" id="UP000237925"/>
    </source>
</evidence>
<dbReference type="OrthoDB" id="8985337at2"/>
<dbReference type="PANTHER" id="PTHR22893">
    <property type="entry name" value="NADH OXIDOREDUCTASE-RELATED"/>
    <property type="match status" value="1"/>
</dbReference>
<dbReference type="GO" id="GO:0016628">
    <property type="term" value="F:oxidoreductase activity, acting on the CH-CH group of donors, NAD or NADP as acceptor"/>
    <property type="evidence" value="ECO:0007669"/>
    <property type="project" value="UniProtKB-ARBA"/>
</dbReference>
<dbReference type="SUPFAM" id="SSF51395">
    <property type="entry name" value="FMN-linked oxidoreductases"/>
    <property type="match status" value="1"/>
</dbReference>
<comment type="cofactor">
    <cofactor evidence="1">
        <name>FMN</name>
        <dbReference type="ChEBI" id="CHEBI:58210"/>
    </cofactor>
</comment>
<evidence type="ECO:0000256" key="2">
    <source>
        <dbReference type="ARBA" id="ARBA00005979"/>
    </source>
</evidence>
<dbReference type="PANTHER" id="PTHR22893:SF91">
    <property type="entry name" value="NADPH DEHYDROGENASE 2-RELATED"/>
    <property type="match status" value="1"/>
</dbReference>
<sequence length="361" mass="38613">MTRLWTPLQIGRMRLQHRLAMSPMTRLRAQADGTPGALAARYYAQRASLGLLISEATQPSAQGQGYLNTPGIHSDAHVAGWRGVTDAVHAAGGHLFIQLMHVGRVSHPDNTPQGTQAVAPSAIAPGDEIYTASGAQTIPVPRAMTQQEIAATVQDFRRAAARAIEAGADGVELHGANGYLIQQFLSPNANQRQDGYGGPVERRMRFALEVVDAVAAEIGAERTAIRLSPGSRLCGIDEGPDYPHLYRSLVAALASRGLAYLHIAHNGNDALLRDLRTLWPGVLLVNRSGRPLEDVAQDIDAGLADMAPVGRWALANPDLVHRLRLGQPLNDEDPTTFYGGGAAGYVDYPELQSAERALLSA</sequence>
<dbReference type="InterPro" id="IPR001155">
    <property type="entry name" value="OxRdtase_FMN_N"/>
</dbReference>
<gene>
    <name evidence="5" type="ORF">C6568_11535</name>
</gene>
<evidence type="ECO:0000313" key="5">
    <source>
        <dbReference type="EMBL" id="AVO51095.1"/>
    </source>
</evidence>
<evidence type="ECO:0000259" key="4">
    <source>
        <dbReference type="Pfam" id="PF00724"/>
    </source>
</evidence>
<dbReference type="FunFam" id="3.20.20.70:FF:000059">
    <property type="entry name" value="N-ethylmaleimide reductase, FMN-linked"/>
    <property type="match status" value="1"/>
</dbReference>
<dbReference type="CDD" id="cd02933">
    <property type="entry name" value="OYE_like_FMN"/>
    <property type="match status" value="1"/>
</dbReference>
<protein>
    <submittedName>
        <fullName evidence="5">Alkene reductase</fullName>
    </submittedName>
</protein>
<dbReference type="EMBL" id="CP027667">
    <property type="protein sequence ID" value="AVO51095.1"/>
    <property type="molecule type" value="Genomic_DNA"/>
</dbReference>
<reference evidence="5 6" key="1">
    <citation type="submission" date="2018-03" db="EMBL/GenBank/DDBJ databases">
        <title>Genome sequencing of Melaminivora sp.</title>
        <authorList>
            <person name="Kim S.-J."/>
            <person name="Heo J."/>
            <person name="Ahn J.-H."/>
            <person name="Kwon S.-W."/>
        </authorList>
    </citation>
    <scope>NUCLEOTIDE SEQUENCE [LARGE SCALE GENOMIC DNA]</scope>
    <source>
        <strain evidence="5 6">SC2-9</strain>
    </source>
</reference>
<evidence type="ECO:0000256" key="3">
    <source>
        <dbReference type="ARBA" id="ARBA00023002"/>
    </source>
</evidence>
<evidence type="ECO:0000256" key="1">
    <source>
        <dbReference type="ARBA" id="ARBA00001917"/>
    </source>
</evidence>
<feature type="domain" description="NADH:flavin oxidoreductase/NADH oxidase N-terminal" evidence="4">
    <location>
        <begin position="4"/>
        <end position="329"/>
    </location>
</feature>
<dbReference type="GO" id="GO:0010181">
    <property type="term" value="F:FMN binding"/>
    <property type="evidence" value="ECO:0007669"/>
    <property type="project" value="InterPro"/>
</dbReference>
<dbReference type="KEGG" id="mela:C6568_11535"/>
<dbReference type="AlphaFoldDB" id="A0A2R3QH42"/>
<dbReference type="RefSeq" id="WP_106685482.1">
    <property type="nucleotide sequence ID" value="NZ_CP027667.1"/>
</dbReference>
<dbReference type="InterPro" id="IPR045247">
    <property type="entry name" value="Oye-like"/>
</dbReference>
<dbReference type="Proteomes" id="UP000237925">
    <property type="component" value="Chromosome"/>
</dbReference>